<feature type="region of interest" description="Disordered" evidence="1">
    <location>
        <begin position="205"/>
        <end position="231"/>
    </location>
</feature>
<sequence length="299" mass="32779">MAEPETDDLALSVFQSVRALSSDAFEDIMHRHYGSDAIPKETPRTTLTEGCKNLSAYLRVTHQLGKREEAVTEIREAHREMMRRGKTGLDEIEGEAEPRDSSQADNAEIEAAEALMELECAGRYVDALECNTTRSCYLEIGIHPPYHCRHEGWSDEDNGADGTDDEQWPEGRVMLEAGESDPMRGEATSGPATLVGLLPISESVEDGTSLPLSESRLRTPSTSTATAPNPNLSFTETRWEVLTRPAAAAYPGELRPLGSPCTSPAESLLGSQAIRFLIRLRRSPGARSSHSALRSHKNF</sequence>
<reference evidence="2" key="1">
    <citation type="submission" date="2023-07" db="EMBL/GenBank/DDBJ databases">
        <title>Chromosome-level Genome Assembly of Striped Snakehead (Channa striata).</title>
        <authorList>
            <person name="Liu H."/>
        </authorList>
    </citation>
    <scope>NUCLEOTIDE SEQUENCE</scope>
    <source>
        <strain evidence="2">Gz</strain>
        <tissue evidence="2">Muscle</tissue>
    </source>
</reference>
<dbReference type="AlphaFoldDB" id="A0AA88S8H1"/>
<evidence type="ECO:0000313" key="2">
    <source>
        <dbReference type="EMBL" id="KAK2825790.1"/>
    </source>
</evidence>
<dbReference type="Proteomes" id="UP001187415">
    <property type="component" value="Unassembled WGS sequence"/>
</dbReference>
<accession>A0AA88S8H1</accession>
<keyword evidence="3" id="KW-1185">Reference proteome</keyword>
<gene>
    <name evidence="2" type="ORF">Q5P01_020004</name>
</gene>
<comment type="caution">
    <text evidence="2">The sequence shown here is derived from an EMBL/GenBank/DDBJ whole genome shotgun (WGS) entry which is preliminary data.</text>
</comment>
<name>A0AA88S8H1_CHASR</name>
<protein>
    <submittedName>
        <fullName evidence="2">Uncharacterized protein</fullName>
    </submittedName>
</protein>
<proteinExistence type="predicted"/>
<feature type="compositionally biased region" description="Low complexity" evidence="1">
    <location>
        <begin position="219"/>
        <end position="231"/>
    </location>
</feature>
<feature type="region of interest" description="Disordered" evidence="1">
    <location>
        <begin position="86"/>
        <end position="105"/>
    </location>
</feature>
<evidence type="ECO:0000256" key="1">
    <source>
        <dbReference type="SAM" id="MobiDB-lite"/>
    </source>
</evidence>
<dbReference type="EMBL" id="JAUPFM010000016">
    <property type="protein sequence ID" value="KAK2825790.1"/>
    <property type="molecule type" value="Genomic_DNA"/>
</dbReference>
<evidence type="ECO:0000313" key="3">
    <source>
        <dbReference type="Proteomes" id="UP001187415"/>
    </source>
</evidence>
<organism evidence="2 3">
    <name type="scientific">Channa striata</name>
    <name type="common">Snakehead murrel</name>
    <name type="synonym">Ophicephalus striatus</name>
    <dbReference type="NCBI Taxonomy" id="64152"/>
    <lineage>
        <taxon>Eukaryota</taxon>
        <taxon>Metazoa</taxon>
        <taxon>Chordata</taxon>
        <taxon>Craniata</taxon>
        <taxon>Vertebrata</taxon>
        <taxon>Euteleostomi</taxon>
        <taxon>Actinopterygii</taxon>
        <taxon>Neopterygii</taxon>
        <taxon>Teleostei</taxon>
        <taxon>Neoteleostei</taxon>
        <taxon>Acanthomorphata</taxon>
        <taxon>Anabantaria</taxon>
        <taxon>Anabantiformes</taxon>
        <taxon>Channoidei</taxon>
        <taxon>Channidae</taxon>
        <taxon>Channa</taxon>
    </lineage>
</organism>